<evidence type="ECO:0000313" key="2">
    <source>
        <dbReference type="Proteomes" id="UP000015103"/>
    </source>
</evidence>
<proteinExistence type="predicted"/>
<dbReference type="HOGENOM" id="CLU_1436083_0_0_1"/>
<accession>T1HHE1</accession>
<keyword evidence="2" id="KW-1185">Reference proteome</keyword>
<dbReference type="VEuPathDB" id="VectorBase:RPRC003464"/>
<reference evidence="1" key="1">
    <citation type="submission" date="2015-05" db="UniProtKB">
        <authorList>
            <consortium name="EnsemblMetazoa"/>
        </authorList>
    </citation>
    <scope>IDENTIFICATION</scope>
</reference>
<protein>
    <submittedName>
        <fullName evidence="1">Uncharacterized protein</fullName>
    </submittedName>
</protein>
<sequence length="189" mass="21612">MVSKYVVLIFIQLLDIFAEEKCISNCKELILKEETNCIVLLRAVQSIIELATRPCWSKFNKLYKFNKIKDVVAFFDDRNIAGINIKGSRDLSFLLYADDMTILCHSWHDTQRKLNILAEYCIPTKYSPLGSRPEIEVAIGWDNESLSTFHENFCPGNLEPLSPGNNLVENTYLSDVVDEQLQAELAKCL</sequence>
<name>T1HHE1_RHOPR</name>
<dbReference type="Proteomes" id="UP000015103">
    <property type="component" value="Unassembled WGS sequence"/>
</dbReference>
<evidence type="ECO:0000313" key="1">
    <source>
        <dbReference type="EnsemblMetazoa" id="RPRC003464-PA"/>
    </source>
</evidence>
<dbReference type="EMBL" id="ACPB03022549">
    <property type="status" value="NOT_ANNOTATED_CDS"/>
    <property type="molecule type" value="Genomic_DNA"/>
</dbReference>
<organism evidence="1 2">
    <name type="scientific">Rhodnius prolixus</name>
    <name type="common">Triatomid bug</name>
    <dbReference type="NCBI Taxonomy" id="13249"/>
    <lineage>
        <taxon>Eukaryota</taxon>
        <taxon>Metazoa</taxon>
        <taxon>Ecdysozoa</taxon>
        <taxon>Arthropoda</taxon>
        <taxon>Hexapoda</taxon>
        <taxon>Insecta</taxon>
        <taxon>Pterygota</taxon>
        <taxon>Neoptera</taxon>
        <taxon>Paraneoptera</taxon>
        <taxon>Hemiptera</taxon>
        <taxon>Heteroptera</taxon>
        <taxon>Panheteroptera</taxon>
        <taxon>Cimicomorpha</taxon>
        <taxon>Reduviidae</taxon>
        <taxon>Triatominae</taxon>
        <taxon>Rhodnius</taxon>
    </lineage>
</organism>
<dbReference type="EnsemblMetazoa" id="RPRC003464-RA">
    <property type="protein sequence ID" value="RPRC003464-PA"/>
    <property type="gene ID" value="RPRC003464"/>
</dbReference>
<dbReference type="InParanoid" id="T1HHE1"/>
<dbReference type="AlphaFoldDB" id="T1HHE1"/>